<gene>
    <name evidence="1" type="ORF">F2Q69_00019839</name>
    <name evidence="2" type="ORF">F2Q69_00027078</name>
</gene>
<dbReference type="EMBL" id="QGKX02001290">
    <property type="protein sequence ID" value="KAF3538739.1"/>
    <property type="molecule type" value="Genomic_DNA"/>
</dbReference>
<accession>A0A8S9Q7Y0</accession>
<reference evidence="1" key="1">
    <citation type="submission" date="2019-12" db="EMBL/GenBank/DDBJ databases">
        <title>Genome sequencing and annotation of Brassica cretica.</title>
        <authorList>
            <person name="Studholme D.J."/>
            <person name="Sarris P."/>
        </authorList>
    </citation>
    <scope>NUCLEOTIDE SEQUENCE</scope>
    <source>
        <strain evidence="1">PFS-109/04</strain>
        <tissue evidence="1">Leaf</tissue>
    </source>
</reference>
<name>A0A8S9Q7Y0_BRACR</name>
<evidence type="ECO:0000313" key="3">
    <source>
        <dbReference type="Proteomes" id="UP000712600"/>
    </source>
</evidence>
<dbReference type="AlphaFoldDB" id="A0A8S9Q7Y0"/>
<protein>
    <submittedName>
        <fullName evidence="1">Uncharacterized protein</fullName>
    </submittedName>
</protein>
<dbReference type="Proteomes" id="UP000712600">
    <property type="component" value="Unassembled WGS sequence"/>
</dbReference>
<dbReference type="EMBL" id="QGKX02000088">
    <property type="protein sequence ID" value="KAF3586166.1"/>
    <property type="molecule type" value="Genomic_DNA"/>
</dbReference>
<sequence length="66" mass="7184">MPLRQTAIEGASTLAVSLTRYTLPLRYLGASALSSVATIFCRYDWPLGAFNDSSSFFGLKIPPMVL</sequence>
<comment type="caution">
    <text evidence="1">The sequence shown here is derived from an EMBL/GenBank/DDBJ whole genome shotgun (WGS) entry which is preliminary data.</text>
</comment>
<evidence type="ECO:0000313" key="1">
    <source>
        <dbReference type="EMBL" id="KAF3538739.1"/>
    </source>
</evidence>
<proteinExistence type="predicted"/>
<evidence type="ECO:0000313" key="2">
    <source>
        <dbReference type="EMBL" id="KAF3586166.1"/>
    </source>
</evidence>
<organism evidence="1 3">
    <name type="scientific">Brassica cretica</name>
    <name type="common">Mustard</name>
    <dbReference type="NCBI Taxonomy" id="69181"/>
    <lineage>
        <taxon>Eukaryota</taxon>
        <taxon>Viridiplantae</taxon>
        <taxon>Streptophyta</taxon>
        <taxon>Embryophyta</taxon>
        <taxon>Tracheophyta</taxon>
        <taxon>Spermatophyta</taxon>
        <taxon>Magnoliopsida</taxon>
        <taxon>eudicotyledons</taxon>
        <taxon>Gunneridae</taxon>
        <taxon>Pentapetalae</taxon>
        <taxon>rosids</taxon>
        <taxon>malvids</taxon>
        <taxon>Brassicales</taxon>
        <taxon>Brassicaceae</taxon>
        <taxon>Brassiceae</taxon>
        <taxon>Brassica</taxon>
    </lineage>
</organism>